<feature type="transmembrane region" description="Helical" evidence="6">
    <location>
        <begin position="280"/>
        <end position="299"/>
    </location>
</feature>
<feature type="transmembrane region" description="Helical" evidence="6">
    <location>
        <begin position="12"/>
        <end position="29"/>
    </location>
</feature>
<keyword evidence="8" id="KW-1185">Reference proteome</keyword>
<dbReference type="GO" id="GO:0043190">
    <property type="term" value="C:ATP-binding cassette (ABC) transporter complex"/>
    <property type="evidence" value="ECO:0007669"/>
    <property type="project" value="InterPro"/>
</dbReference>
<dbReference type="PANTHER" id="PTHR33529">
    <property type="entry name" value="SLR0882 PROTEIN-RELATED"/>
    <property type="match status" value="1"/>
</dbReference>
<proteinExistence type="predicted"/>
<evidence type="ECO:0000256" key="2">
    <source>
        <dbReference type="ARBA" id="ARBA00022475"/>
    </source>
</evidence>
<dbReference type="EMBL" id="JAHXDN010000002">
    <property type="protein sequence ID" value="MBW4708092.1"/>
    <property type="molecule type" value="Genomic_DNA"/>
</dbReference>
<evidence type="ECO:0000256" key="5">
    <source>
        <dbReference type="ARBA" id="ARBA00023136"/>
    </source>
</evidence>
<dbReference type="Pfam" id="PF03739">
    <property type="entry name" value="LptF_LptG"/>
    <property type="match status" value="1"/>
</dbReference>
<keyword evidence="5 6" id="KW-0472">Membrane</keyword>
<feature type="transmembrane region" description="Helical" evidence="6">
    <location>
        <begin position="340"/>
        <end position="361"/>
    </location>
</feature>
<dbReference type="GO" id="GO:0015920">
    <property type="term" value="P:lipopolysaccharide transport"/>
    <property type="evidence" value="ECO:0007669"/>
    <property type="project" value="TreeGrafter"/>
</dbReference>
<evidence type="ECO:0000256" key="6">
    <source>
        <dbReference type="SAM" id="Phobius"/>
    </source>
</evidence>
<dbReference type="NCBIfam" id="TIGR04407">
    <property type="entry name" value="LptF_YjgP"/>
    <property type="match status" value="1"/>
</dbReference>
<feature type="transmembrane region" description="Helical" evidence="6">
    <location>
        <begin position="99"/>
        <end position="122"/>
    </location>
</feature>
<feature type="transmembrane region" description="Helical" evidence="6">
    <location>
        <begin position="311"/>
        <end position="328"/>
    </location>
</feature>
<feature type="transmembrane region" description="Helical" evidence="6">
    <location>
        <begin position="60"/>
        <end position="78"/>
    </location>
</feature>
<comment type="caution">
    <text evidence="7">The sequence shown here is derived from an EMBL/GenBank/DDBJ whole genome shotgun (WGS) entry which is preliminary data.</text>
</comment>
<accession>A0A9X1FVL3</accession>
<dbReference type="InterPro" id="IPR030922">
    <property type="entry name" value="LptF"/>
</dbReference>
<organism evidence="7 8">
    <name type="scientific">Roseobacter insulae</name>
    <dbReference type="NCBI Taxonomy" id="2859783"/>
    <lineage>
        <taxon>Bacteria</taxon>
        <taxon>Pseudomonadati</taxon>
        <taxon>Pseudomonadota</taxon>
        <taxon>Alphaproteobacteria</taxon>
        <taxon>Rhodobacterales</taxon>
        <taxon>Roseobacteraceae</taxon>
        <taxon>Roseobacter</taxon>
    </lineage>
</organism>
<evidence type="ECO:0000256" key="3">
    <source>
        <dbReference type="ARBA" id="ARBA00022692"/>
    </source>
</evidence>
<keyword evidence="2" id="KW-1003">Cell membrane</keyword>
<keyword evidence="3 6" id="KW-0812">Transmembrane</keyword>
<dbReference type="Proteomes" id="UP001138661">
    <property type="component" value="Unassembled WGS sequence"/>
</dbReference>
<keyword evidence="4 6" id="KW-1133">Transmembrane helix</keyword>
<reference evidence="7" key="1">
    <citation type="submission" date="2021-07" db="EMBL/GenBank/DDBJ databases">
        <title>Roseobacter insulae sp. nov., isolated from a tidal flat.</title>
        <authorList>
            <person name="Park S."/>
            <person name="Yoon J.-H."/>
        </authorList>
    </citation>
    <scope>NUCLEOTIDE SEQUENCE</scope>
    <source>
        <strain evidence="7">YSTF-M11</strain>
    </source>
</reference>
<gene>
    <name evidence="7" type="primary">lptF</name>
    <name evidence="7" type="ORF">KX928_09860</name>
</gene>
<evidence type="ECO:0000256" key="1">
    <source>
        <dbReference type="ARBA" id="ARBA00004651"/>
    </source>
</evidence>
<dbReference type="AlphaFoldDB" id="A0A9X1FVL3"/>
<dbReference type="PANTHER" id="PTHR33529:SF6">
    <property type="entry name" value="YJGP_YJGQ FAMILY PERMEASE"/>
    <property type="match status" value="1"/>
</dbReference>
<protein>
    <submittedName>
        <fullName evidence="7">LPS export ABC transporter permease LptF</fullName>
    </submittedName>
</protein>
<dbReference type="InterPro" id="IPR005495">
    <property type="entry name" value="LptG/LptF_permease"/>
</dbReference>
<name>A0A9X1FVL3_9RHOB</name>
<evidence type="ECO:0000313" key="7">
    <source>
        <dbReference type="EMBL" id="MBW4708092.1"/>
    </source>
</evidence>
<comment type="subcellular location">
    <subcellularLocation>
        <location evidence="1">Cell membrane</location>
        <topology evidence="1">Multi-pass membrane protein</topology>
    </subcellularLocation>
</comment>
<evidence type="ECO:0000256" key="4">
    <source>
        <dbReference type="ARBA" id="ARBA00022989"/>
    </source>
</evidence>
<dbReference type="GO" id="GO:0055085">
    <property type="term" value="P:transmembrane transport"/>
    <property type="evidence" value="ECO:0007669"/>
    <property type="project" value="InterPro"/>
</dbReference>
<evidence type="ECO:0000313" key="8">
    <source>
        <dbReference type="Proteomes" id="UP001138661"/>
    </source>
</evidence>
<sequence>MSKIDRYVLSQLLILFGFFSLVLIAIFWINRAVVLFDRLISDGQSALVFLEFTALGLPKLITTVLPISAFCGAVYVTNRLNNESELTVMQATGSGPFRLARPFFLFGVIVFALASVLNHLLLPMALEQLSEREAEISQNATSRLLTEGTFLHPSTSVTFYAREITEEGVLRDVFLSDRRNPDEGVIYTAAEAYLIRNQNLTTLIMVDGTAQRLDTADDRLSTAEFRDFSFDISALVRSDTAQARSARNMITSELLVPWSQVSEATNQSLGDIAEEFHSRFAEPLFCIVAAMIGFSTLLIGGYSRFGVWREVVVAFALLLLINGARSTMQNPVRDDARLWPLLYVPVLVGALLAFGMLWYVARPNWLRRRRARPQESVA</sequence>
<dbReference type="RefSeq" id="WP_219501534.1">
    <property type="nucleotide sequence ID" value="NZ_JAHXDN010000002.1"/>
</dbReference>